<reference evidence="16 17" key="1">
    <citation type="journal article" date="2015" name="Int. J. Syst. Evol. Microbiol.">
        <title>Exiguobacterium enclense sp. nov., isolated from sediment.</title>
        <authorList>
            <person name="Dastager S.G."/>
            <person name="Mawlankar R."/>
            <person name="Sonalkar V.V."/>
            <person name="Thorat M.N."/>
            <person name="Mual P."/>
            <person name="Verma A."/>
            <person name="Krishnamurthi S."/>
            <person name="Tang S.K."/>
            <person name="Li W.J."/>
        </authorList>
    </citation>
    <scope>NUCLEOTIDE SEQUENCE [LARGE SCALE GENOMIC DNA]</scope>
    <source>
        <strain evidence="16 17">NIO-1109</strain>
    </source>
</reference>
<evidence type="ECO:0000256" key="2">
    <source>
        <dbReference type="ARBA" id="ARBA00005201"/>
    </source>
</evidence>
<dbReference type="GO" id="GO:0008531">
    <property type="term" value="F:riboflavin kinase activity"/>
    <property type="evidence" value="ECO:0007669"/>
    <property type="project" value="UniProtKB-UniRule"/>
</dbReference>
<evidence type="ECO:0000259" key="15">
    <source>
        <dbReference type="SMART" id="SM00904"/>
    </source>
</evidence>
<protein>
    <recommendedName>
        <fullName evidence="14">Riboflavin biosynthesis protein</fullName>
    </recommendedName>
    <domain>
        <recommendedName>
            <fullName evidence="14">Riboflavin kinase</fullName>
            <ecNumber evidence="14">2.7.1.26</ecNumber>
        </recommendedName>
        <alternativeName>
            <fullName evidence="14">Flavokinase</fullName>
        </alternativeName>
    </domain>
    <domain>
        <recommendedName>
            <fullName evidence="14">FMN adenylyltransferase</fullName>
            <ecNumber evidence="14">2.7.7.2</ecNumber>
        </recommendedName>
        <alternativeName>
            <fullName evidence="14">FAD pyrophosphorylase</fullName>
        </alternativeName>
        <alternativeName>
            <fullName evidence="14">FAD synthase</fullName>
        </alternativeName>
    </domain>
</protein>
<evidence type="ECO:0000313" key="17">
    <source>
        <dbReference type="Proteomes" id="UP000053797"/>
    </source>
</evidence>
<evidence type="ECO:0000256" key="13">
    <source>
        <dbReference type="ARBA" id="ARBA00049494"/>
    </source>
</evidence>
<dbReference type="CDD" id="cd02064">
    <property type="entry name" value="FAD_synthetase_N"/>
    <property type="match status" value="1"/>
</dbReference>
<keyword evidence="3 14" id="KW-0285">Flavoprotein</keyword>
<comment type="catalytic activity">
    <reaction evidence="12 14">
        <text>riboflavin + ATP = FMN + ADP + H(+)</text>
        <dbReference type="Rhea" id="RHEA:14357"/>
        <dbReference type="ChEBI" id="CHEBI:15378"/>
        <dbReference type="ChEBI" id="CHEBI:30616"/>
        <dbReference type="ChEBI" id="CHEBI:57986"/>
        <dbReference type="ChEBI" id="CHEBI:58210"/>
        <dbReference type="ChEBI" id="CHEBI:456216"/>
        <dbReference type="EC" id="2.7.1.26"/>
    </reaction>
</comment>
<comment type="catalytic activity">
    <reaction evidence="13 14">
        <text>FMN + ATP + H(+) = FAD + diphosphate</text>
        <dbReference type="Rhea" id="RHEA:17237"/>
        <dbReference type="ChEBI" id="CHEBI:15378"/>
        <dbReference type="ChEBI" id="CHEBI:30616"/>
        <dbReference type="ChEBI" id="CHEBI:33019"/>
        <dbReference type="ChEBI" id="CHEBI:57692"/>
        <dbReference type="ChEBI" id="CHEBI:58210"/>
        <dbReference type="EC" id="2.7.7.2"/>
    </reaction>
</comment>
<comment type="pathway">
    <text evidence="1 14">Cofactor biosynthesis; FAD biosynthesis; FAD from FMN: step 1/1.</text>
</comment>
<evidence type="ECO:0000256" key="6">
    <source>
        <dbReference type="ARBA" id="ARBA00022695"/>
    </source>
</evidence>
<keyword evidence="9 14" id="KW-0274">FAD</keyword>
<comment type="caution">
    <text evidence="16">The sequence shown here is derived from an EMBL/GenBank/DDBJ whole genome shotgun (WGS) entry which is preliminary data.</text>
</comment>
<dbReference type="Pfam" id="PF06574">
    <property type="entry name" value="FAD_syn"/>
    <property type="match status" value="1"/>
</dbReference>
<dbReference type="Pfam" id="PF01687">
    <property type="entry name" value="Flavokinase"/>
    <property type="match status" value="1"/>
</dbReference>
<name>A0A0V8GK64_9BACL</name>
<dbReference type="PANTHER" id="PTHR22749">
    <property type="entry name" value="RIBOFLAVIN KINASE/FMN ADENYLYLTRANSFERASE"/>
    <property type="match status" value="1"/>
</dbReference>
<dbReference type="SUPFAM" id="SSF52374">
    <property type="entry name" value="Nucleotidylyl transferase"/>
    <property type="match status" value="1"/>
</dbReference>
<evidence type="ECO:0000256" key="8">
    <source>
        <dbReference type="ARBA" id="ARBA00022777"/>
    </source>
</evidence>
<dbReference type="UniPathway" id="UPA00276">
    <property type="reaction ID" value="UER00406"/>
</dbReference>
<dbReference type="Proteomes" id="UP000053797">
    <property type="component" value="Unassembled WGS sequence"/>
</dbReference>
<evidence type="ECO:0000256" key="14">
    <source>
        <dbReference type="PIRNR" id="PIRNR004491"/>
    </source>
</evidence>
<dbReference type="OrthoDB" id="9803667at2"/>
<dbReference type="GO" id="GO:0005524">
    <property type="term" value="F:ATP binding"/>
    <property type="evidence" value="ECO:0007669"/>
    <property type="project" value="UniProtKB-UniRule"/>
</dbReference>
<dbReference type="SMART" id="SM00904">
    <property type="entry name" value="Flavokinase"/>
    <property type="match status" value="1"/>
</dbReference>
<feature type="domain" description="Riboflavin kinase" evidence="15">
    <location>
        <begin position="182"/>
        <end position="308"/>
    </location>
</feature>
<proteinExistence type="inferred from homology"/>
<keyword evidence="11" id="KW-0511">Multifunctional enzyme</keyword>
<sequence>MDIIHLTYPEQPQKAPAVIALGFFDGVHLGHQQVIAAARKEAEARRLPLAVMTFDPHPKQVLGKGDEPVRYITPLERKLEKIERLGVDRVYVIEFTIPFSELSPQAFVDEYLIASGAEHVVAGFDYSYGRFGAGKMTTLDFHSRGTFTHTVVAEFQEEVEKISSTRIRRLLAAGEVEPAARLLGEPYQIKGTIIHGDARGRQIGFPTANMRPEFAYVIPKLGVYATFVRLADGRRFKAMTNVGRRPTFYETGDVSIETHLLDFDEDLYGQELTLEWIAYLRDEKAFNGIDQLKEQLTRDREEANTRLSV</sequence>
<dbReference type="InterPro" id="IPR023468">
    <property type="entry name" value="Riboflavin_kinase"/>
</dbReference>
<dbReference type="Gene3D" id="2.40.30.30">
    <property type="entry name" value="Riboflavin kinase-like"/>
    <property type="match status" value="1"/>
</dbReference>
<evidence type="ECO:0000313" key="16">
    <source>
        <dbReference type="EMBL" id="KSU50679.1"/>
    </source>
</evidence>
<dbReference type="InterPro" id="IPR014729">
    <property type="entry name" value="Rossmann-like_a/b/a_fold"/>
</dbReference>
<dbReference type="EMBL" id="LNQL01000001">
    <property type="protein sequence ID" value="KSU50679.1"/>
    <property type="molecule type" value="Genomic_DNA"/>
</dbReference>
<evidence type="ECO:0000256" key="10">
    <source>
        <dbReference type="ARBA" id="ARBA00022840"/>
    </source>
</evidence>
<keyword evidence="8 14" id="KW-0418">Kinase</keyword>
<evidence type="ECO:0000256" key="12">
    <source>
        <dbReference type="ARBA" id="ARBA00047880"/>
    </source>
</evidence>
<evidence type="ECO:0000256" key="9">
    <source>
        <dbReference type="ARBA" id="ARBA00022827"/>
    </source>
</evidence>
<organism evidence="16 17">
    <name type="scientific">Exiguobacterium indicum</name>
    <dbReference type="NCBI Taxonomy" id="296995"/>
    <lineage>
        <taxon>Bacteria</taxon>
        <taxon>Bacillati</taxon>
        <taxon>Bacillota</taxon>
        <taxon>Bacilli</taxon>
        <taxon>Bacillales</taxon>
        <taxon>Bacillales Family XII. Incertae Sedis</taxon>
        <taxon>Exiguobacterium</taxon>
    </lineage>
</organism>
<dbReference type="PANTHER" id="PTHR22749:SF6">
    <property type="entry name" value="RIBOFLAVIN KINASE"/>
    <property type="match status" value="1"/>
</dbReference>
<evidence type="ECO:0000256" key="11">
    <source>
        <dbReference type="ARBA" id="ARBA00023268"/>
    </source>
</evidence>
<gene>
    <name evidence="16" type="ORF">AS033_04670</name>
</gene>
<dbReference type="EC" id="2.7.7.2" evidence="14"/>
<comment type="similarity">
    <text evidence="14">Belongs to the ribF family.</text>
</comment>
<keyword evidence="6 14" id="KW-0548">Nucleotidyltransferase</keyword>
<dbReference type="NCBIfam" id="NF004160">
    <property type="entry name" value="PRK05627.1-3"/>
    <property type="match status" value="1"/>
</dbReference>
<comment type="pathway">
    <text evidence="2 14">Cofactor biosynthesis; FMN biosynthesis; FMN from riboflavin (ATP route): step 1/1.</text>
</comment>
<dbReference type="GO" id="GO:0006747">
    <property type="term" value="P:FAD biosynthetic process"/>
    <property type="evidence" value="ECO:0007669"/>
    <property type="project" value="UniProtKB-UniRule"/>
</dbReference>
<dbReference type="Gene3D" id="3.40.50.620">
    <property type="entry name" value="HUPs"/>
    <property type="match status" value="1"/>
</dbReference>
<dbReference type="FunFam" id="3.40.50.620:FF:000021">
    <property type="entry name" value="Riboflavin biosynthesis protein"/>
    <property type="match status" value="1"/>
</dbReference>
<dbReference type="InterPro" id="IPR002606">
    <property type="entry name" value="Riboflavin_kinase_bac"/>
</dbReference>
<keyword evidence="4 14" id="KW-0288">FMN</keyword>
<evidence type="ECO:0000256" key="7">
    <source>
        <dbReference type="ARBA" id="ARBA00022741"/>
    </source>
</evidence>
<dbReference type="SUPFAM" id="SSF82114">
    <property type="entry name" value="Riboflavin kinase-like"/>
    <property type="match status" value="1"/>
</dbReference>
<dbReference type="InterPro" id="IPR023465">
    <property type="entry name" value="Riboflavin_kinase_dom_sf"/>
</dbReference>
<dbReference type="GO" id="GO:0009398">
    <property type="term" value="P:FMN biosynthetic process"/>
    <property type="evidence" value="ECO:0007669"/>
    <property type="project" value="UniProtKB-UniRule"/>
</dbReference>
<keyword evidence="10 14" id="KW-0067">ATP-binding</keyword>
<dbReference type="RefSeq" id="WP_058264816.1">
    <property type="nucleotide sequence ID" value="NZ_FMYN01000001.1"/>
</dbReference>
<keyword evidence="5 14" id="KW-0808">Transferase</keyword>
<dbReference type="EC" id="2.7.1.26" evidence="14"/>
<dbReference type="GO" id="GO:0003919">
    <property type="term" value="F:FMN adenylyltransferase activity"/>
    <property type="evidence" value="ECO:0007669"/>
    <property type="project" value="UniProtKB-UniRule"/>
</dbReference>
<dbReference type="NCBIfam" id="TIGR00083">
    <property type="entry name" value="ribF"/>
    <property type="match status" value="1"/>
</dbReference>
<evidence type="ECO:0000256" key="5">
    <source>
        <dbReference type="ARBA" id="ARBA00022679"/>
    </source>
</evidence>
<accession>A0A0V8GK64</accession>
<evidence type="ECO:0000256" key="4">
    <source>
        <dbReference type="ARBA" id="ARBA00022643"/>
    </source>
</evidence>
<dbReference type="NCBIfam" id="NF004162">
    <property type="entry name" value="PRK05627.1-5"/>
    <property type="match status" value="1"/>
</dbReference>
<dbReference type="AlphaFoldDB" id="A0A0V8GK64"/>
<dbReference type="PIRSF" id="PIRSF004491">
    <property type="entry name" value="FAD_Synth"/>
    <property type="match status" value="1"/>
</dbReference>
<evidence type="ECO:0000256" key="3">
    <source>
        <dbReference type="ARBA" id="ARBA00022630"/>
    </source>
</evidence>
<keyword evidence="7 14" id="KW-0547">Nucleotide-binding</keyword>
<dbReference type="InterPro" id="IPR015864">
    <property type="entry name" value="FAD_synthase"/>
</dbReference>
<dbReference type="GO" id="GO:0009231">
    <property type="term" value="P:riboflavin biosynthetic process"/>
    <property type="evidence" value="ECO:0007669"/>
    <property type="project" value="InterPro"/>
</dbReference>
<dbReference type="UniPathway" id="UPA00277">
    <property type="reaction ID" value="UER00407"/>
</dbReference>
<dbReference type="InterPro" id="IPR015865">
    <property type="entry name" value="Riboflavin_kinase_bac/euk"/>
</dbReference>
<evidence type="ECO:0000256" key="1">
    <source>
        <dbReference type="ARBA" id="ARBA00004726"/>
    </source>
</evidence>